<protein>
    <recommendedName>
        <fullName evidence="3">Xaa-Pro dipeptidyl-peptidase C-terminal domain-containing protein</fullName>
    </recommendedName>
</protein>
<evidence type="ECO:0000259" key="3">
    <source>
        <dbReference type="SMART" id="SM00939"/>
    </source>
</evidence>
<evidence type="ECO:0000256" key="1">
    <source>
        <dbReference type="ARBA" id="ARBA00022801"/>
    </source>
</evidence>
<dbReference type="Pfam" id="PF02129">
    <property type="entry name" value="Peptidase_S15"/>
    <property type="match status" value="2"/>
</dbReference>
<organism evidence="4 5">
    <name type="scientific">[Myrmecia] bisecta</name>
    <dbReference type="NCBI Taxonomy" id="41462"/>
    <lineage>
        <taxon>Eukaryota</taxon>
        <taxon>Viridiplantae</taxon>
        <taxon>Chlorophyta</taxon>
        <taxon>core chlorophytes</taxon>
        <taxon>Trebouxiophyceae</taxon>
        <taxon>Trebouxiales</taxon>
        <taxon>Trebouxiaceae</taxon>
        <taxon>Myrmecia</taxon>
    </lineage>
</organism>
<feature type="domain" description="Xaa-Pro dipeptidyl-peptidase C-terminal" evidence="3">
    <location>
        <begin position="491"/>
        <end position="721"/>
    </location>
</feature>
<dbReference type="InterPro" id="IPR013736">
    <property type="entry name" value="Xaa-Pro_dipept_C"/>
</dbReference>
<dbReference type="PANTHER" id="PTHR43056:SF10">
    <property type="entry name" value="COCE_NOND FAMILY, PUTATIVE (AFU_ORTHOLOGUE AFUA_7G00600)-RELATED"/>
    <property type="match status" value="1"/>
</dbReference>
<accession>A0AAW1PWR0</accession>
<keyword evidence="1" id="KW-0378">Hydrolase</keyword>
<comment type="caution">
    <text evidence="4">The sequence shown here is derived from an EMBL/GenBank/DDBJ whole genome shotgun (WGS) entry which is preliminary data.</text>
</comment>
<dbReference type="Gene3D" id="2.60.120.260">
    <property type="entry name" value="Galactose-binding domain-like"/>
    <property type="match status" value="1"/>
</dbReference>
<dbReference type="InterPro" id="IPR000383">
    <property type="entry name" value="Xaa-Pro-like_dom"/>
</dbReference>
<dbReference type="SUPFAM" id="SSF53474">
    <property type="entry name" value="alpha/beta-Hydrolases"/>
    <property type="match status" value="1"/>
</dbReference>
<dbReference type="EMBL" id="JALJOR010000008">
    <property type="protein sequence ID" value="KAK9813182.1"/>
    <property type="molecule type" value="Genomic_DNA"/>
</dbReference>
<evidence type="ECO:0000313" key="5">
    <source>
        <dbReference type="Proteomes" id="UP001489004"/>
    </source>
</evidence>
<dbReference type="Proteomes" id="UP001489004">
    <property type="component" value="Unassembled WGS sequence"/>
</dbReference>
<dbReference type="InterPro" id="IPR005674">
    <property type="entry name" value="CocE/Ser_esterase"/>
</dbReference>
<dbReference type="SUPFAM" id="SSF49785">
    <property type="entry name" value="Galactose-binding domain-like"/>
    <property type="match status" value="1"/>
</dbReference>
<dbReference type="Pfam" id="PF08530">
    <property type="entry name" value="PepX_C"/>
    <property type="match status" value="1"/>
</dbReference>
<dbReference type="AlphaFoldDB" id="A0AAW1PWR0"/>
<sequence length="728" mass="79374">MAGASDKHWAEQERPPKIPPQIFAEYKRCHYKSQYVPMQDGVRIAVDTQLPGAVDPAGGAKLPTVLFQTRYHRGMKLRWPLKRITNGRPVDLLNMEVKSYLLAEGYATVTIDVRGTGASFGRWSMAWPPAERQDSVEIIDWIIRQPWSNGQVVLIGQSYDGTAALFTVAQQHPAIKGCTALYAFWDLYADISVPGGVAMNSFTRSWSDYCRAMDRNSYSGLPFPVSKIMNTVSKGCVPVVDYVQHARPASTAEGVAAAASAGPQAASCDDGQVPVESKGSPTAPSKPGDHVHGWRVQHLPRKLRKAAKQRGKMLLAHAIASHDSWNGAEDSRVLRFTDQIAPQAGVPVTAASLCALADQLAAANVPLLLISGWLDVTAAAAIHTFVHSAKAPGSQLILGPWSHGGWCDNRPGHYPLKGRTAFYQARVVVDFCNECCGRPVAPRHITAHTAGTADTAANDLEAHSMELLQQAYLDRGARTDSTHDSPHPPSGAAPVHYFVMGHGAHWEASRTWPPAGVCHKACSGSGVASWRWEHSVEPWKHIKGRTRYDAMSRLMDPIRYTGLRAAGHLTFTSPPLEAPLEVVGWVGLDLWLASSDSDADIFAYVQDVRPETGKARYISEGVFRASHRKEYDAAPAGNPRAKSNLPGVPFRSFEEQDAQPLVPGQVTRVHFQMLPTAYTFPKGHCIRLSVSGSDAKHFHMDHAGPRTLWIHSGPATPSCLHLPISTKH</sequence>
<dbReference type="PANTHER" id="PTHR43056">
    <property type="entry name" value="PEPTIDASE S9 PROLYL OLIGOPEPTIDASE"/>
    <property type="match status" value="1"/>
</dbReference>
<keyword evidence="5" id="KW-1185">Reference proteome</keyword>
<dbReference type="Gene3D" id="3.40.50.1820">
    <property type="entry name" value="alpha/beta hydrolase"/>
    <property type="match status" value="2"/>
</dbReference>
<gene>
    <name evidence="4" type="ORF">WJX72_010209</name>
</gene>
<dbReference type="GO" id="GO:0008239">
    <property type="term" value="F:dipeptidyl-peptidase activity"/>
    <property type="evidence" value="ECO:0007669"/>
    <property type="project" value="InterPro"/>
</dbReference>
<feature type="region of interest" description="Disordered" evidence="2">
    <location>
        <begin position="263"/>
        <end position="292"/>
    </location>
</feature>
<dbReference type="NCBIfam" id="TIGR00976">
    <property type="entry name" value="CocE_NonD"/>
    <property type="match status" value="2"/>
</dbReference>
<dbReference type="InterPro" id="IPR008979">
    <property type="entry name" value="Galactose-bd-like_sf"/>
</dbReference>
<evidence type="ECO:0000313" key="4">
    <source>
        <dbReference type="EMBL" id="KAK9813182.1"/>
    </source>
</evidence>
<dbReference type="InterPro" id="IPR029058">
    <property type="entry name" value="AB_hydrolase_fold"/>
</dbReference>
<dbReference type="SMART" id="SM00939">
    <property type="entry name" value="PepX_C"/>
    <property type="match status" value="1"/>
</dbReference>
<reference evidence="4 5" key="1">
    <citation type="journal article" date="2024" name="Nat. Commun.">
        <title>Phylogenomics reveals the evolutionary origins of lichenization in chlorophyte algae.</title>
        <authorList>
            <person name="Puginier C."/>
            <person name="Libourel C."/>
            <person name="Otte J."/>
            <person name="Skaloud P."/>
            <person name="Haon M."/>
            <person name="Grisel S."/>
            <person name="Petersen M."/>
            <person name="Berrin J.G."/>
            <person name="Delaux P.M."/>
            <person name="Dal Grande F."/>
            <person name="Keller J."/>
        </authorList>
    </citation>
    <scope>NUCLEOTIDE SEQUENCE [LARGE SCALE GENOMIC DNA]</scope>
    <source>
        <strain evidence="4 5">SAG 2043</strain>
    </source>
</reference>
<dbReference type="InterPro" id="IPR050585">
    <property type="entry name" value="Xaa-Pro_dipeptidyl-ppase/CocE"/>
</dbReference>
<name>A0AAW1PWR0_9CHLO</name>
<evidence type="ECO:0000256" key="2">
    <source>
        <dbReference type="SAM" id="MobiDB-lite"/>
    </source>
</evidence>
<proteinExistence type="predicted"/>